<dbReference type="SUPFAM" id="SSF161077">
    <property type="entry name" value="Photosystem II antenna protein-like"/>
    <property type="match status" value="1"/>
</dbReference>
<proteinExistence type="evidence at protein level"/>
<feature type="transmembrane region" description="Helical" evidence="9">
    <location>
        <begin position="147"/>
        <end position="167"/>
    </location>
</feature>
<dbReference type="AlphaFoldDB" id="B0C3E5"/>
<keyword evidence="12 13" id="KW-0002">3D-structure</keyword>
<evidence type="ECO:0000256" key="3">
    <source>
        <dbReference type="ARBA" id="ARBA00022531"/>
    </source>
</evidence>
<dbReference type="KEGG" id="amr:AM1_3654"/>
<evidence type="ECO:0000256" key="5">
    <source>
        <dbReference type="ARBA" id="ARBA00022989"/>
    </source>
</evidence>
<accession>B0C3E5</accession>
<comment type="subcellular location">
    <subcellularLocation>
        <location evidence="1">Cellular thylakoid membrane</location>
        <topology evidence="1">Multi-pass membrane protein</topology>
    </subcellularLocation>
</comment>
<evidence type="ECO:0007829" key="13">
    <source>
        <dbReference type="PDB" id="7YMM"/>
    </source>
</evidence>
<keyword evidence="8 9" id="KW-0472">Membrane</keyword>
<dbReference type="EMBL" id="CP000828">
    <property type="protein sequence ID" value="ABW28644.1"/>
    <property type="molecule type" value="Genomic_DNA"/>
</dbReference>
<keyword evidence="7" id="KW-0793">Thylakoid</keyword>
<dbReference type="eggNOG" id="ENOG502Z92X">
    <property type="taxonomic scope" value="Bacteria"/>
</dbReference>
<feature type="transmembrane region" description="Helical" evidence="9">
    <location>
        <begin position="245"/>
        <end position="263"/>
    </location>
</feature>
<dbReference type="InterPro" id="IPR000932">
    <property type="entry name" value="PS_antenna-like"/>
</dbReference>
<dbReference type="Proteomes" id="UP000000268">
    <property type="component" value="Chromosome"/>
</dbReference>
<protein>
    <submittedName>
        <fullName evidence="10">High light inducible protein</fullName>
    </submittedName>
</protein>
<organism evidence="10 11">
    <name type="scientific">Acaryochloris marina (strain MBIC 11017)</name>
    <dbReference type="NCBI Taxonomy" id="329726"/>
    <lineage>
        <taxon>Bacteria</taxon>
        <taxon>Bacillati</taxon>
        <taxon>Cyanobacteriota</taxon>
        <taxon>Cyanophyceae</taxon>
        <taxon>Acaryochloridales</taxon>
        <taxon>Acaryochloridaceae</taxon>
        <taxon>Acaryochloris</taxon>
    </lineage>
</organism>
<keyword evidence="3" id="KW-0602">Photosynthesis</keyword>
<keyword evidence="2" id="KW-0148">Chlorophyll</keyword>
<keyword evidence="6" id="KW-0157">Chromophore</keyword>
<keyword evidence="11" id="KW-1185">Reference proteome</keyword>
<dbReference type="SMR" id="B0C3E5"/>
<gene>
    <name evidence="10" type="primary">hli</name>
    <name evidence="10" type="ordered locus">AM1_3654</name>
</gene>
<evidence type="ECO:0000256" key="1">
    <source>
        <dbReference type="ARBA" id="ARBA00004636"/>
    </source>
</evidence>
<evidence type="ECO:0000313" key="10">
    <source>
        <dbReference type="EMBL" id="ABW28644.1"/>
    </source>
</evidence>
<dbReference type="InterPro" id="IPR036001">
    <property type="entry name" value="PS_II_antenna-like_sf"/>
</dbReference>
<dbReference type="OrthoDB" id="9429529at2"/>
<sequence length="352" mass="38725">MQTYGNQNVEYGWWSGNSRFTDFSAQFLAAHIGQIASMTFFAGSITLFELSRYNPDIPLYAQGFVCLPQLSRVGFGVGAGGAVVDTYPFFAVGMIHLFAAAVFGSGAIFHILTGPKVLADSDSAASQRFHFEWDDFETQGRILGHHLLFLGSGALLFVVWAATHGIYDPNVGEVRAVSPGFDIVRIFKYGWATPGFNPFFVDNLEDVMGGHLFIALIDIAGGIYHILVKPWPYTERIFTKSGEALLGYALGGLGLMGLVAAYFCSVNDVVFPVEFFGPVLQPNLGFLPNFADTLDVSASGHTSRFWIANFHYFWGFYCIQGHLFHALRASGFDFRVLTKFFTTETVELGADI</sequence>
<evidence type="ECO:0000256" key="4">
    <source>
        <dbReference type="ARBA" id="ARBA00022692"/>
    </source>
</evidence>
<dbReference type="EMDB" id="EMD-33929"/>
<keyword evidence="5 9" id="KW-1133">Transmembrane helix</keyword>
<dbReference type="STRING" id="329726.AM1_3654"/>
<dbReference type="Pfam" id="PF00421">
    <property type="entry name" value="PSII"/>
    <property type="match status" value="1"/>
</dbReference>
<dbReference type="GO" id="GO:0016168">
    <property type="term" value="F:chlorophyll binding"/>
    <property type="evidence" value="ECO:0007669"/>
    <property type="project" value="UniProtKB-KW"/>
</dbReference>
<dbReference type="GO" id="GO:0009767">
    <property type="term" value="P:photosynthetic electron transport chain"/>
    <property type="evidence" value="ECO:0007669"/>
    <property type="project" value="InterPro"/>
</dbReference>
<evidence type="ECO:0007829" key="12">
    <source>
        <dbReference type="PDB" id="7YMI"/>
    </source>
</evidence>
<dbReference type="PDB" id="7YMI">
    <property type="method" value="EM"/>
    <property type="resolution" value="3.30 A"/>
    <property type="chains" value="2/6=1-352"/>
</dbReference>
<dbReference type="EMDB" id="EMD-33933"/>
<keyword evidence="4 9" id="KW-0812">Transmembrane</keyword>
<evidence type="ECO:0000256" key="8">
    <source>
        <dbReference type="ARBA" id="ARBA00023136"/>
    </source>
</evidence>
<evidence type="ECO:0000256" key="9">
    <source>
        <dbReference type="SAM" id="Phobius"/>
    </source>
</evidence>
<dbReference type="RefSeq" id="WP_012164034.1">
    <property type="nucleotide sequence ID" value="NC_009925.1"/>
</dbReference>
<dbReference type="NCBIfam" id="TIGR03041">
    <property type="entry name" value="PS_antenn_a_b"/>
    <property type="match status" value="1"/>
</dbReference>
<evidence type="ECO:0000313" key="11">
    <source>
        <dbReference type="Proteomes" id="UP000000268"/>
    </source>
</evidence>
<evidence type="ECO:0000256" key="2">
    <source>
        <dbReference type="ARBA" id="ARBA00022494"/>
    </source>
</evidence>
<evidence type="ECO:0000256" key="6">
    <source>
        <dbReference type="ARBA" id="ARBA00022991"/>
    </source>
</evidence>
<dbReference type="GO" id="GO:0009521">
    <property type="term" value="C:photosystem"/>
    <property type="evidence" value="ECO:0007669"/>
    <property type="project" value="InterPro"/>
</dbReference>
<evidence type="ECO:0000256" key="7">
    <source>
        <dbReference type="ARBA" id="ARBA00023078"/>
    </source>
</evidence>
<feature type="transmembrane region" description="Helical" evidence="9">
    <location>
        <begin position="23"/>
        <end position="47"/>
    </location>
</feature>
<reference evidence="12 13" key="2">
    <citation type="journal article" date="2024" name="Sci. Adv.">
        <title>Structure of a unique PSII-Pcb tetrameric megacomplex in a chlorophyll &lt;i&gt;d&lt;/i&gt;-containing cyanobacterium.</title>
        <authorList>
            <person name="Shen L."/>
            <person name="Gao Y."/>
            <person name="Tang K."/>
            <person name="Qi R."/>
            <person name="Fu L."/>
            <person name="Chen J.H."/>
            <person name="Wang W."/>
            <person name="Ma X."/>
            <person name="Li P."/>
            <person name="Chen M."/>
            <person name="Kuang T."/>
            <person name="Zhang X."/>
            <person name="Shen J.R."/>
            <person name="Wang P."/>
            <person name="Han G."/>
        </authorList>
    </citation>
    <scope>STRUCTURE BY ELECTRON MICROSCOPY (3.30 ANGSTROMS)</scope>
</reference>
<feature type="transmembrane region" description="Helical" evidence="9">
    <location>
        <begin position="207"/>
        <end position="224"/>
    </location>
</feature>
<reference evidence="10 11" key="1">
    <citation type="journal article" date="2008" name="Proc. Natl. Acad. Sci. U.S.A.">
        <title>Niche adaptation and genome expansion in the chlorophyll d-producing cyanobacterium Acaryochloris marina.</title>
        <authorList>
            <person name="Swingley W.D."/>
            <person name="Chen M."/>
            <person name="Cheung P.C."/>
            <person name="Conrad A.L."/>
            <person name="Dejesa L.C."/>
            <person name="Hao J."/>
            <person name="Honchak B.M."/>
            <person name="Karbach L.E."/>
            <person name="Kurdoglu A."/>
            <person name="Lahiri S."/>
            <person name="Mastrian S.D."/>
            <person name="Miyashita H."/>
            <person name="Page L."/>
            <person name="Ramakrishna P."/>
            <person name="Satoh S."/>
            <person name="Sattley W.M."/>
            <person name="Shimada Y."/>
            <person name="Taylor H.L."/>
            <person name="Tomo T."/>
            <person name="Tsuchiya T."/>
            <person name="Wang Z.T."/>
            <person name="Raymond J."/>
            <person name="Mimuro M."/>
            <person name="Blankenship R.E."/>
            <person name="Touchman J.W."/>
        </authorList>
    </citation>
    <scope>NUCLEOTIDE SEQUENCE [LARGE SCALE GENOMIC DNA]</scope>
    <source>
        <strain evidence="11">MBIC 11017</strain>
    </source>
</reference>
<dbReference type="PDB" id="7YMM">
    <property type="method" value="EM"/>
    <property type="resolution" value="3.60 A"/>
    <property type="chains" value="12/22/32/42=1-352"/>
</dbReference>
<name>B0C3E5_ACAM1</name>
<dbReference type="HOGENOM" id="CLU_028310_0_0_3"/>
<feature type="transmembrane region" description="Helical" evidence="9">
    <location>
        <begin position="89"/>
        <end position="112"/>
    </location>
</feature>
<dbReference type="GO" id="GO:0031676">
    <property type="term" value="C:plasma membrane-derived thylakoid membrane"/>
    <property type="evidence" value="ECO:0007669"/>
    <property type="project" value="UniProtKB-SubCell"/>
</dbReference>